<keyword evidence="4 6" id="KW-1133">Transmembrane helix</keyword>
<feature type="transmembrane region" description="Helical" evidence="6">
    <location>
        <begin position="9"/>
        <end position="29"/>
    </location>
</feature>
<dbReference type="InterPro" id="IPR001851">
    <property type="entry name" value="ABC_transp_permease"/>
</dbReference>
<evidence type="ECO:0000256" key="3">
    <source>
        <dbReference type="ARBA" id="ARBA00022692"/>
    </source>
</evidence>
<dbReference type="Proteomes" id="UP000675940">
    <property type="component" value="Unassembled WGS sequence"/>
</dbReference>
<dbReference type="CDD" id="cd06581">
    <property type="entry name" value="TM_PBP1_LivM_like"/>
    <property type="match status" value="1"/>
</dbReference>
<sequence>MFGLEKKDLNLLIIVALLTMLAPFILNPFPTDSALAQFNAGYPDLMQRFVIYGIFAIGFNILFGLTGYLSFGHAAFLGVGSYSAVWMFKLLSMNVLPALVLSVIIAGAFSWLIGFISLRRTGIYFSILTLAFAQMSFALAYSVLTPITNGETGLQITLDDPRILGMSATADGSIPVTNIFGLEMRAATDLVIGPWSFTFSVGYYLCALVMLVAFYLSIRIFRSPFGMMLRAIKSNQTRMNYTGLNPKPYTLAAFVISGMYAGLAGGLLACMDPLAGAERMQWTASGEVVLMTILGGAGTLIGPVLGAGMIKYFENIFSKINEATLHSWFDVLPDPMENGLVWVLEHFVGAGWHLTLGVIFMLVVTFLPGGLVEGGQRIGRLFNRTKAAKDDESAATKPAE</sequence>
<dbReference type="GO" id="GO:0005886">
    <property type="term" value="C:plasma membrane"/>
    <property type="evidence" value="ECO:0007669"/>
    <property type="project" value="UniProtKB-SubCell"/>
</dbReference>
<protein>
    <submittedName>
        <fullName evidence="7">Branched-chain amino acid ABC transporter permease</fullName>
    </submittedName>
</protein>
<reference evidence="7" key="1">
    <citation type="submission" date="2021-03" db="EMBL/GenBank/DDBJ databases">
        <title>Sagittula salina sp. nov. strain M10.9X isolated from the marine waste.</title>
        <authorList>
            <person name="Satari L."/>
            <person name="Molina-Menor E."/>
            <person name="Vidal-Verdu A."/>
            <person name="Pascual J."/>
            <person name="Pereto J."/>
            <person name="Porcar M."/>
        </authorList>
    </citation>
    <scope>NUCLEOTIDE SEQUENCE</scope>
    <source>
        <strain evidence="7">M10.9X</strain>
    </source>
</reference>
<evidence type="ECO:0000256" key="2">
    <source>
        <dbReference type="ARBA" id="ARBA00022475"/>
    </source>
</evidence>
<dbReference type="GO" id="GO:0015658">
    <property type="term" value="F:branched-chain amino acid transmembrane transporter activity"/>
    <property type="evidence" value="ECO:0007669"/>
    <property type="project" value="InterPro"/>
</dbReference>
<proteinExistence type="predicted"/>
<name>A0A940MTY7_9RHOB</name>
<keyword evidence="5 6" id="KW-0472">Membrane</keyword>
<evidence type="ECO:0000256" key="4">
    <source>
        <dbReference type="ARBA" id="ARBA00022989"/>
    </source>
</evidence>
<feature type="transmembrane region" description="Helical" evidence="6">
    <location>
        <begin position="288"/>
        <end position="310"/>
    </location>
</feature>
<evidence type="ECO:0000256" key="5">
    <source>
        <dbReference type="ARBA" id="ARBA00023136"/>
    </source>
</evidence>
<evidence type="ECO:0000256" key="6">
    <source>
        <dbReference type="SAM" id="Phobius"/>
    </source>
</evidence>
<feature type="transmembrane region" description="Helical" evidence="6">
    <location>
        <begin position="98"/>
        <end position="116"/>
    </location>
</feature>
<dbReference type="PANTHER" id="PTHR30482:SF17">
    <property type="entry name" value="ABC TRANSPORTER ATP-BINDING PROTEIN"/>
    <property type="match status" value="1"/>
</dbReference>
<dbReference type="RefSeq" id="WP_209363123.1">
    <property type="nucleotide sequence ID" value="NZ_JAGISH010000015.1"/>
</dbReference>
<keyword evidence="2" id="KW-1003">Cell membrane</keyword>
<feature type="transmembrane region" description="Helical" evidence="6">
    <location>
        <begin position="123"/>
        <end position="144"/>
    </location>
</feature>
<dbReference type="Pfam" id="PF02653">
    <property type="entry name" value="BPD_transp_2"/>
    <property type="match status" value="1"/>
</dbReference>
<feature type="transmembrane region" description="Helical" evidence="6">
    <location>
        <begin position="201"/>
        <end position="221"/>
    </location>
</feature>
<evidence type="ECO:0000256" key="1">
    <source>
        <dbReference type="ARBA" id="ARBA00004651"/>
    </source>
</evidence>
<dbReference type="InterPro" id="IPR043428">
    <property type="entry name" value="LivM-like"/>
</dbReference>
<gene>
    <name evidence="7" type="ORF">J5474_19245</name>
</gene>
<comment type="caution">
    <text evidence="7">The sequence shown here is derived from an EMBL/GenBank/DDBJ whole genome shotgun (WGS) entry which is preliminary data.</text>
</comment>
<evidence type="ECO:0000313" key="8">
    <source>
        <dbReference type="Proteomes" id="UP000675940"/>
    </source>
</evidence>
<comment type="subcellular location">
    <subcellularLocation>
        <location evidence="1">Cell membrane</location>
        <topology evidence="1">Multi-pass membrane protein</topology>
    </subcellularLocation>
</comment>
<keyword evidence="8" id="KW-1185">Reference proteome</keyword>
<feature type="transmembrane region" description="Helical" evidence="6">
    <location>
        <begin position="49"/>
        <end position="69"/>
    </location>
</feature>
<feature type="transmembrane region" description="Helical" evidence="6">
    <location>
        <begin position="350"/>
        <end position="372"/>
    </location>
</feature>
<dbReference type="PANTHER" id="PTHR30482">
    <property type="entry name" value="HIGH-AFFINITY BRANCHED-CHAIN AMINO ACID TRANSPORT SYSTEM PERMEASE"/>
    <property type="match status" value="1"/>
</dbReference>
<keyword evidence="3 6" id="KW-0812">Transmembrane</keyword>
<evidence type="ECO:0000313" key="7">
    <source>
        <dbReference type="EMBL" id="MBP0484613.1"/>
    </source>
</evidence>
<dbReference type="EMBL" id="JAGISH010000015">
    <property type="protein sequence ID" value="MBP0484613.1"/>
    <property type="molecule type" value="Genomic_DNA"/>
</dbReference>
<dbReference type="AlphaFoldDB" id="A0A940MTY7"/>
<accession>A0A940MTY7</accession>
<organism evidence="7 8">
    <name type="scientific">Sagittula salina</name>
    <dbReference type="NCBI Taxonomy" id="2820268"/>
    <lineage>
        <taxon>Bacteria</taxon>
        <taxon>Pseudomonadati</taxon>
        <taxon>Pseudomonadota</taxon>
        <taxon>Alphaproteobacteria</taxon>
        <taxon>Rhodobacterales</taxon>
        <taxon>Roseobacteraceae</taxon>
        <taxon>Sagittula</taxon>
    </lineage>
</organism>